<feature type="domain" description="PWWP" evidence="2">
    <location>
        <begin position="206"/>
        <end position="267"/>
    </location>
</feature>
<feature type="compositionally biased region" description="Basic residues" evidence="1">
    <location>
        <begin position="642"/>
        <end position="652"/>
    </location>
</feature>
<evidence type="ECO:0000313" key="4">
    <source>
        <dbReference type="Proteomes" id="UP000734854"/>
    </source>
</evidence>
<reference evidence="3 4" key="1">
    <citation type="submission" date="2020-08" db="EMBL/GenBank/DDBJ databases">
        <title>Plant Genome Project.</title>
        <authorList>
            <person name="Zhang R.-G."/>
        </authorList>
    </citation>
    <scope>NUCLEOTIDE SEQUENCE [LARGE SCALE GENOMIC DNA]</scope>
    <source>
        <tissue evidence="3">Rhizome</tissue>
    </source>
</reference>
<keyword evidence="4" id="KW-1185">Reference proteome</keyword>
<dbReference type="CDD" id="cd05162">
    <property type="entry name" value="PWWP"/>
    <property type="match status" value="1"/>
</dbReference>
<feature type="compositionally biased region" description="Basic residues" evidence="1">
    <location>
        <begin position="171"/>
        <end position="181"/>
    </location>
</feature>
<sequence>MPGDLNAAYRHRPVNNTPGCRPLSNTRLLGAQCSKTAPVNLPNRELTSSPKSNPIRPLYSRRVPFPIFFSIWKQQEITIEGFTCPGHMDSEIKPGDGFLDLNFAAGEQPETLTGAEEAEQAEAAIGKHDDRTDSGGGGLAETEKVTVEAEDTEADDDVVDEKSKDRSVRSSAKRKKGRRRKSAAVLDEHDSCCCPFQDENKTVFAVSDLVWGKVRSHPWWPAQIFDPFDASEMASNNRKKDHYLVAYFGDKTFAWCDDSQLKPFQKHFSQLANQNSMDVFLIAKNAALQEVSRRVDLGMACPCFRDEGYARLRDSKFENAGVREGTTNYAVDRSWIASSFDPLRLIGSIRALARSLNEGVDKLELVIFKSQLKAFYRSKGYSELPVFVVGAGLEDNIEASLSKFLDSASRKKSKSGDKGSSVGKEKLGSVSKEKISGKEVAGLLSSTSSDEGSMKRKSRDNGGSVNRGKQGSQSKNKRSGKEVADRPNQTSKLIGKQEQSPPSKLKKSGKRFFDPSPDTDSRKTKSVRRWSSVGTERHVVECGRKRKSVSKLIEESDLQGSDDDKGTSRSSHRKLEVEDFDVDDIGKGKEKKLDALGDFVSKSQTSSSRQQSKFGELMRRVAGQMTGSPPMLKPNGETVRRSSSKVTRRKRGSSAILKQKKSMRETNSVSNENSSDEMRPAGTAVSEDEKSVSNGQDTEEQQMKKQKKQQQPVEQQISDMNSEGNSLNPSNRSSEFSPKDSLPSEAEPDTTFSVHKNEVISDEMCADAHG</sequence>
<gene>
    <name evidence="3" type="ORF">ZIOFF_058643</name>
</gene>
<name>A0A8J5FBI2_ZINOF</name>
<feature type="compositionally biased region" description="Acidic residues" evidence="1">
    <location>
        <begin position="148"/>
        <end position="159"/>
    </location>
</feature>
<dbReference type="SMART" id="SM00293">
    <property type="entry name" value="PWWP"/>
    <property type="match status" value="1"/>
</dbReference>
<feature type="region of interest" description="Disordered" evidence="1">
    <location>
        <begin position="111"/>
        <end position="181"/>
    </location>
</feature>
<feature type="region of interest" description="Disordered" evidence="1">
    <location>
        <begin position="408"/>
        <end position="770"/>
    </location>
</feature>
<dbReference type="InterPro" id="IPR000313">
    <property type="entry name" value="PWWP_dom"/>
</dbReference>
<feature type="compositionally biased region" description="Low complexity" evidence="1">
    <location>
        <begin position="601"/>
        <end position="613"/>
    </location>
</feature>
<dbReference type="OrthoDB" id="62853at2759"/>
<feature type="compositionally biased region" description="Polar residues" evidence="1">
    <location>
        <begin position="487"/>
        <end position="502"/>
    </location>
</feature>
<dbReference type="InterPro" id="IPR053063">
    <property type="entry name" value="PWWP_domain_containing_PDP"/>
</dbReference>
<feature type="compositionally biased region" description="Acidic residues" evidence="1">
    <location>
        <begin position="760"/>
        <end position="770"/>
    </location>
</feature>
<accession>A0A8J5FBI2</accession>
<feature type="compositionally biased region" description="Polar residues" evidence="1">
    <location>
        <begin position="461"/>
        <end position="474"/>
    </location>
</feature>
<dbReference type="AlphaFoldDB" id="A0A8J5FBI2"/>
<feature type="compositionally biased region" description="Basic and acidic residues" evidence="1">
    <location>
        <begin position="584"/>
        <end position="595"/>
    </location>
</feature>
<dbReference type="EMBL" id="JACMSC010000016">
    <property type="protein sequence ID" value="KAG6482016.1"/>
    <property type="molecule type" value="Genomic_DNA"/>
</dbReference>
<feature type="compositionally biased region" description="Basic and acidic residues" evidence="1">
    <location>
        <begin position="423"/>
        <end position="437"/>
    </location>
</feature>
<dbReference type="PROSITE" id="PS50812">
    <property type="entry name" value="PWWP"/>
    <property type="match status" value="1"/>
</dbReference>
<evidence type="ECO:0000259" key="2">
    <source>
        <dbReference type="PROSITE" id="PS50812"/>
    </source>
</evidence>
<feature type="compositionally biased region" description="Basic and acidic residues" evidence="1">
    <location>
        <begin position="562"/>
        <end position="577"/>
    </location>
</feature>
<organism evidence="3 4">
    <name type="scientific">Zingiber officinale</name>
    <name type="common">Ginger</name>
    <name type="synonym">Amomum zingiber</name>
    <dbReference type="NCBI Taxonomy" id="94328"/>
    <lineage>
        <taxon>Eukaryota</taxon>
        <taxon>Viridiplantae</taxon>
        <taxon>Streptophyta</taxon>
        <taxon>Embryophyta</taxon>
        <taxon>Tracheophyta</taxon>
        <taxon>Spermatophyta</taxon>
        <taxon>Magnoliopsida</taxon>
        <taxon>Liliopsida</taxon>
        <taxon>Zingiberales</taxon>
        <taxon>Zingiberaceae</taxon>
        <taxon>Zingiber</taxon>
    </lineage>
</organism>
<protein>
    <recommendedName>
        <fullName evidence="2">PWWP domain-containing protein</fullName>
    </recommendedName>
</protein>
<proteinExistence type="predicted"/>
<feature type="compositionally biased region" description="Polar residues" evidence="1">
    <location>
        <begin position="717"/>
        <end position="736"/>
    </location>
</feature>
<comment type="caution">
    <text evidence="3">The sequence shown here is derived from an EMBL/GenBank/DDBJ whole genome shotgun (WGS) entry which is preliminary data.</text>
</comment>
<dbReference type="Proteomes" id="UP000734854">
    <property type="component" value="Unassembled WGS sequence"/>
</dbReference>
<evidence type="ECO:0000313" key="3">
    <source>
        <dbReference type="EMBL" id="KAG6482016.1"/>
    </source>
</evidence>
<dbReference type="PANTHER" id="PTHR42851:SF4">
    <property type="entry name" value="PWWP DOMAIN-CONTAINING PROTEIN"/>
    <property type="match status" value="1"/>
</dbReference>
<evidence type="ECO:0000256" key="1">
    <source>
        <dbReference type="SAM" id="MobiDB-lite"/>
    </source>
</evidence>
<dbReference type="PANTHER" id="PTHR42851">
    <property type="entry name" value="ALDOLASE-RELATED"/>
    <property type="match status" value="1"/>
</dbReference>
<dbReference type="Pfam" id="PF00855">
    <property type="entry name" value="PWWP"/>
    <property type="match status" value="1"/>
</dbReference>